<evidence type="ECO:0000313" key="1">
    <source>
        <dbReference type="EMBL" id="GIZ36617.1"/>
    </source>
</evidence>
<gene>
    <name evidence="1" type="ORF">CKM354_000008700</name>
</gene>
<dbReference type="SUPFAM" id="SSF81383">
    <property type="entry name" value="F-box domain"/>
    <property type="match status" value="1"/>
</dbReference>
<dbReference type="EMBL" id="BOLY01000001">
    <property type="protein sequence ID" value="GIZ36617.1"/>
    <property type="molecule type" value="Genomic_DNA"/>
</dbReference>
<name>A0A9P3FAP8_9PEZI</name>
<dbReference type="CDD" id="cd09917">
    <property type="entry name" value="F-box_SF"/>
    <property type="match status" value="1"/>
</dbReference>
<dbReference type="GeneID" id="68285662"/>
<keyword evidence="2" id="KW-1185">Reference proteome</keyword>
<proteinExistence type="predicted"/>
<dbReference type="RefSeq" id="XP_044651104.1">
    <property type="nucleotide sequence ID" value="XM_044795169.1"/>
</dbReference>
<evidence type="ECO:0000313" key="2">
    <source>
        <dbReference type="Proteomes" id="UP000825890"/>
    </source>
</evidence>
<dbReference type="OrthoDB" id="3800738at2759"/>
<dbReference type="Proteomes" id="UP000825890">
    <property type="component" value="Unassembled WGS sequence"/>
</dbReference>
<sequence length="310" mass="35376">MATTGPALESPAKTSPLVIPELLESVILHLPLRDILLCQRTNTHFRDVVQRSSNIKKAIFLEPATSKTIELGYDHAVRPLFNPFLISIFAKEERFWEFAPHDTWVSGEWMDCGEELGGAIFPDHKRNLIISEPWIAKAAEICTGDVLDISGRSYSRMLVTHPSFTKIETRSWDRKLGVVTNATVVEDSSTGVRFGSVLKAARPALDRQLRMSTEINPHDPMQLSLAGVERWRFCPESVLDHVTGWEMLAIMDNQLHINEMNDEIDRIIRRRKEWDHIAGWTSKDDEIYGRLCVCEDGEWKARIPLTEDDE</sequence>
<protein>
    <recommendedName>
        <fullName evidence="3">F-box domain-containing protein</fullName>
    </recommendedName>
</protein>
<accession>A0A9P3FAP8</accession>
<reference evidence="1 2" key="1">
    <citation type="submission" date="2021-01" db="EMBL/GenBank/DDBJ databases">
        <title>Cercospora kikuchii MAFF 305040 whole genome shotgun sequence.</title>
        <authorList>
            <person name="Kashiwa T."/>
            <person name="Suzuki T."/>
        </authorList>
    </citation>
    <scope>NUCLEOTIDE SEQUENCE [LARGE SCALE GENOMIC DNA]</scope>
    <source>
        <strain evidence="1 2">MAFF 305040</strain>
    </source>
</reference>
<evidence type="ECO:0008006" key="3">
    <source>
        <dbReference type="Google" id="ProtNLM"/>
    </source>
</evidence>
<dbReference type="AlphaFoldDB" id="A0A9P3FAP8"/>
<organism evidence="1 2">
    <name type="scientific">Cercospora kikuchii</name>
    <dbReference type="NCBI Taxonomy" id="84275"/>
    <lineage>
        <taxon>Eukaryota</taxon>
        <taxon>Fungi</taxon>
        <taxon>Dikarya</taxon>
        <taxon>Ascomycota</taxon>
        <taxon>Pezizomycotina</taxon>
        <taxon>Dothideomycetes</taxon>
        <taxon>Dothideomycetidae</taxon>
        <taxon>Mycosphaerellales</taxon>
        <taxon>Mycosphaerellaceae</taxon>
        <taxon>Cercospora</taxon>
    </lineage>
</organism>
<dbReference type="InterPro" id="IPR036047">
    <property type="entry name" value="F-box-like_dom_sf"/>
</dbReference>
<comment type="caution">
    <text evidence="1">The sequence shown here is derived from an EMBL/GenBank/DDBJ whole genome shotgun (WGS) entry which is preliminary data.</text>
</comment>